<dbReference type="EMBL" id="JAANER010000003">
    <property type="protein sequence ID" value="KAG9192762.1"/>
    <property type="molecule type" value="Genomic_DNA"/>
</dbReference>
<evidence type="ECO:0000313" key="3">
    <source>
        <dbReference type="Proteomes" id="UP001199106"/>
    </source>
</evidence>
<reference evidence="2" key="1">
    <citation type="submission" date="2021-07" db="EMBL/GenBank/DDBJ databases">
        <title>Genome Resource of American Ginseng Black Spot Pathogen Alternaria panax.</title>
        <authorList>
            <person name="Qiu C."/>
            <person name="Wang W."/>
            <person name="Liu Z."/>
        </authorList>
    </citation>
    <scope>NUCLEOTIDE SEQUENCE</scope>
    <source>
        <strain evidence="2">BNCC115425</strain>
    </source>
</reference>
<dbReference type="Proteomes" id="UP001199106">
    <property type="component" value="Unassembled WGS sequence"/>
</dbReference>
<keyword evidence="3" id="KW-1185">Reference proteome</keyword>
<evidence type="ECO:0000256" key="1">
    <source>
        <dbReference type="SAM" id="MobiDB-lite"/>
    </source>
</evidence>
<sequence length="331" mass="37724">MCIAFFMSHYDGPREHFVSSYHCAYIDCPGIFESHQKYRLEESRLGCSECLAKDGNQVDPDIIPVEYYPPIAHFDIQYVEGKDWVKFCEQGDVNGADNARNTKHDAEDDGEDDGRYAHSFASLSDCDSVTSHWRLDPTFASRVHPVAAATKKKSHVPLYQESAITEETYETRSPHEPPYEMIQVREVSYESASPAQEPRQPARLELPFGDSPNTLEHRNLVNQQLATLEHRMAHRHPRRQPSQPTFNVPRPQRINHQRQNSKRRVAVNRPPNHVIPPPVTPRKPPGPLPGGLLYKNGLHYLVPATPVSGVKPDWRWDPVPAPHEGIFISPW</sequence>
<protein>
    <submittedName>
        <fullName evidence="2">Uncharacterized protein</fullName>
    </submittedName>
</protein>
<accession>A0AAD4IDI4</accession>
<name>A0AAD4IDI4_9PLEO</name>
<organism evidence="2 3">
    <name type="scientific">Alternaria panax</name>
    <dbReference type="NCBI Taxonomy" id="48097"/>
    <lineage>
        <taxon>Eukaryota</taxon>
        <taxon>Fungi</taxon>
        <taxon>Dikarya</taxon>
        <taxon>Ascomycota</taxon>
        <taxon>Pezizomycotina</taxon>
        <taxon>Dothideomycetes</taxon>
        <taxon>Pleosporomycetidae</taxon>
        <taxon>Pleosporales</taxon>
        <taxon>Pleosporineae</taxon>
        <taxon>Pleosporaceae</taxon>
        <taxon>Alternaria</taxon>
        <taxon>Alternaria sect. Panax</taxon>
    </lineage>
</organism>
<feature type="region of interest" description="Disordered" evidence="1">
    <location>
        <begin position="232"/>
        <end position="290"/>
    </location>
</feature>
<evidence type="ECO:0000313" key="2">
    <source>
        <dbReference type="EMBL" id="KAG9192762.1"/>
    </source>
</evidence>
<feature type="compositionally biased region" description="Pro residues" evidence="1">
    <location>
        <begin position="273"/>
        <end position="288"/>
    </location>
</feature>
<comment type="caution">
    <text evidence="2">The sequence shown here is derived from an EMBL/GenBank/DDBJ whole genome shotgun (WGS) entry which is preliminary data.</text>
</comment>
<gene>
    <name evidence="2" type="ORF">G6011_11496</name>
</gene>
<feature type="compositionally biased region" description="Basic residues" evidence="1">
    <location>
        <begin position="253"/>
        <end position="266"/>
    </location>
</feature>
<dbReference type="AlphaFoldDB" id="A0AAD4IDI4"/>
<proteinExistence type="predicted"/>